<evidence type="ECO:0000256" key="10">
    <source>
        <dbReference type="ARBA" id="ARBA00022857"/>
    </source>
</evidence>
<evidence type="ECO:0000256" key="2">
    <source>
        <dbReference type="ARBA" id="ARBA00001974"/>
    </source>
</evidence>
<feature type="domain" description="FAD-binding FR-type" evidence="19">
    <location>
        <begin position="163"/>
        <end position="286"/>
    </location>
</feature>
<evidence type="ECO:0000256" key="15">
    <source>
        <dbReference type="ARBA" id="ARBA00049433"/>
    </source>
</evidence>
<comment type="similarity">
    <text evidence="3">In the C-terminal section; belongs to the flavoprotein pyridine nucleotide cytochrome reductase family.</text>
</comment>
<comment type="catalytic activity">
    <reaction evidence="15">
        <text>2 nitric oxide + NADPH + 2 O2 = 2 nitrate + NADP(+) + H(+)</text>
        <dbReference type="Rhea" id="RHEA:19465"/>
        <dbReference type="ChEBI" id="CHEBI:15378"/>
        <dbReference type="ChEBI" id="CHEBI:15379"/>
        <dbReference type="ChEBI" id="CHEBI:16480"/>
        <dbReference type="ChEBI" id="CHEBI:17632"/>
        <dbReference type="ChEBI" id="CHEBI:57783"/>
        <dbReference type="ChEBI" id="CHEBI:58349"/>
        <dbReference type="EC" id="1.14.12.17"/>
    </reaction>
</comment>
<evidence type="ECO:0000256" key="12">
    <source>
        <dbReference type="ARBA" id="ARBA00023004"/>
    </source>
</evidence>
<dbReference type="InterPro" id="IPR039261">
    <property type="entry name" value="FNR_nucleotide-bd"/>
</dbReference>
<dbReference type="PROSITE" id="PS51384">
    <property type="entry name" value="FAD_FR"/>
    <property type="match status" value="1"/>
</dbReference>
<keyword evidence="8" id="KW-0479">Metal-binding</keyword>
<evidence type="ECO:0000256" key="13">
    <source>
        <dbReference type="ARBA" id="ARBA00023027"/>
    </source>
</evidence>
<keyword evidence="12" id="KW-0408">Iron</keyword>
<dbReference type="EC" id="1.14.12.17" evidence="4"/>
<dbReference type="CDD" id="cd08922">
    <property type="entry name" value="FHb-globin"/>
    <property type="match status" value="1"/>
</dbReference>
<dbReference type="GO" id="GO:0071500">
    <property type="term" value="P:cellular response to nitrosative stress"/>
    <property type="evidence" value="ECO:0007669"/>
    <property type="project" value="TreeGrafter"/>
</dbReference>
<feature type="domain" description="Globin" evidence="18">
    <location>
        <begin position="16"/>
        <end position="154"/>
    </location>
</feature>
<dbReference type="GO" id="GO:0046872">
    <property type="term" value="F:metal ion binding"/>
    <property type="evidence" value="ECO:0007669"/>
    <property type="project" value="UniProtKB-KW"/>
</dbReference>
<organism evidence="20 21">
    <name type="scientific">Trametes versicolor (strain FP-101664)</name>
    <name type="common">White-rot fungus</name>
    <name type="synonym">Coriolus versicolor</name>
    <dbReference type="NCBI Taxonomy" id="717944"/>
    <lineage>
        <taxon>Eukaryota</taxon>
        <taxon>Fungi</taxon>
        <taxon>Dikarya</taxon>
        <taxon>Basidiomycota</taxon>
        <taxon>Agaricomycotina</taxon>
        <taxon>Agaricomycetes</taxon>
        <taxon>Polyporales</taxon>
        <taxon>Polyporaceae</taxon>
        <taxon>Trametes</taxon>
    </lineage>
</organism>
<dbReference type="Gene3D" id="3.40.50.80">
    <property type="entry name" value="Nucleotide-binding domain of ferredoxin-NADP reductase (FNR) module"/>
    <property type="match status" value="1"/>
</dbReference>
<gene>
    <name evidence="20" type="ORF">TRAVEDRAFT_136661</name>
</gene>
<evidence type="ECO:0000259" key="19">
    <source>
        <dbReference type="PROSITE" id="PS51384"/>
    </source>
</evidence>
<evidence type="ECO:0000256" key="1">
    <source>
        <dbReference type="ARBA" id="ARBA00001970"/>
    </source>
</evidence>
<evidence type="ECO:0000256" key="9">
    <source>
        <dbReference type="ARBA" id="ARBA00022827"/>
    </source>
</evidence>
<reference evidence="21" key="1">
    <citation type="journal article" date="2012" name="Science">
        <title>The Paleozoic origin of enzymatic lignin decomposition reconstructed from 31 fungal genomes.</title>
        <authorList>
            <person name="Floudas D."/>
            <person name="Binder M."/>
            <person name="Riley R."/>
            <person name="Barry K."/>
            <person name="Blanchette R.A."/>
            <person name="Henrissat B."/>
            <person name="Martinez A.T."/>
            <person name="Otillar R."/>
            <person name="Spatafora J.W."/>
            <person name="Yadav J.S."/>
            <person name="Aerts A."/>
            <person name="Benoit I."/>
            <person name="Boyd A."/>
            <person name="Carlson A."/>
            <person name="Copeland A."/>
            <person name="Coutinho P.M."/>
            <person name="de Vries R.P."/>
            <person name="Ferreira P."/>
            <person name="Findley K."/>
            <person name="Foster B."/>
            <person name="Gaskell J."/>
            <person name="Glotzer D."/>
            <person name="Gorecki P."/>
            <person name="Heitman J."/>
            <person name="Hesse C."/>
            <person name="Hori C."/>
            <person name="Igarashi K."/>
            <person name="Jurgens J.A."/>
            <person name="Kallen N."/>
            <person name="Kersten P."/>
            <person name="Kohler A."/>
            <person name="Kuees U."/>
            <person name="Kumar T.K.A."/>
            <person name="Kuo A."/>
            <person name="LaButti K."/>
            <person name="Larrondo L.F."/>
            <person name="Lindquist E."/>
            <person name="Ling A."/>
            <person name="Lombard V."/>
            <person name="Lucas S."/>
            <person name="Lundell T."/>
            <person name="Martin R."/>
            <person name="McLaughlin D.J."/>
            <person name="Morgenstern I."/>
            <person name="Morin E."/>
            <person name="Murat C."/>
            <person name="Nagy L.G."/>
            <person name="Nolan M."/>
            <person name="Ohm R.A."/>
            <person name="Patyshakuliyeva A."/>
            <person name="Rokas A."/>
            <person name="Ruiz-Duenas F.J."/>
            <person name="Sabat G."/>
            <person name="Salamov A."/>
            <person name="Samejima M."/>
            <person name="Schmutz J."/>
            <person name="Slot J.C."/>
            <person name="St John F."/>
            <person name="Stenlid J."/>
            <person name="Sun H."/>
            <person name="Sun S."/>
            <person name="Syed K."/>
            <person name="Tsang A."/>
            <person name="Wiebenga A."/>
            <person name="Young D."/>
            <person name="Pisabarro A."/>
            <person name="Eastwood D.C."/>
            <person name="Martin F."/>
            <person name="Cullen D."/>
            <person name="Grigoriev I.V."/>
            <person name="Hibbett D.S."/>
        </authorList>
    </citation>
    <scope>NUCLEOTIDE SEQUENCE [LARGE SCALE GENOMIC DNA]</scope>
    <source>
        <strain evidence="21">FP-101664</strain>
    </source>
</reference>
<dbReference type="SUPFAM" id="SSF52343">
    <property type="entry name" value="Ferredoxin reductase-like, C-terminal NADP-linked domain"/>
    <property type="match status" value="1"/>
</dbReference>
<dbReference type="GO" id="GO:0009636">
    <property type="term" value="P:response to toxic substance"/>
    <property type="evidence" value="ECO:0007669"/>
    <property type="project" value="UniProtKB-KW"/>
</dbReference>
<sequence>MSKTTESSDNLPHPPPLTPEQRKLITATVPILAEHGIAITTLFYEQLLEANPELRNVFSHSNKERGLQAEALARAVYAYAANIEDLTPILPVVERIAHKHASIHVAPSHYAVVGKHLLDAITQVVGADIFKGDLYEAWGAAYWNLAHVFINREHELYEAAQWVGWREFVVARKVRETEEVTSFYLKPKDGKSLAPYRPGQYISVQKFVPELGLRQCRQYSLSNAPNTESFRITVKREPGVRAGALSGALDTAQVAHPGWMSNLLHATLAEGDPIEVVFPFGEFFLDDSSAPVVLLSAGVGLTPLLAMLNTLVKADLKREISWVQAVRSGRVHAFREHVRKVRETHPDRVQTHVVYSDPSASDVEGRDFDVRGRLDLEKVPRDVLCLDERDAQYYVCGPVTFMADMVGGLKSRGVDSIRIHAEVFGSGATP</sequence>
<dbReference type="Pfam" id="PF00042">
    <property type="entry name" value="Globin"/>
    <property type="match status" value="1"/>
</dbReference>
<keyword evidence="5" id="KW-0216">Detoxification</keyword>
<dbReference type="Gene3D" id="2.40.30.10">
    <property type="entry name" value="Translation factors"/>
    <property type="match status" value="1"/>
</dbReference>
<comment type="catalytic activity">
    <reaction evidence="14">
        <text>2 nitric oxide + NADH + 2 O2 = 2 nitrate + NAD(+) + H(+)</text>
        <dbReference type="Rhea" id="RHEA:19469"/>
        <dbReference type="ChEBI" id="CHEBI:15378"/>
        <dbReference type="ChEBI" id="CHEBI:15379"/>
        <dbReference type="ChEBI" id="CHEBI:16480"/>
        <dbReference type="ChEBI" id="CHEBI:17632"/>
        <dbReference type="ChEBI" id="CHEBI:57540"/>
        <dbReference type="ChEBI" id="CHEBI:57945"/>
        <dbReference type="EC" id="1.14.12.17"/>
    </reaction>
</comment>
<dbReference type="GO" id="GO:0046210">
    <property type="term" value="P:nitric oxide catabolic process"/>
    <property type="evidence" value="ECO:0007669"/>
    <property type="project" value="TreeGrafter"/>
</dbReference>
<proteinExistence type="inferred from homology"/>
<evidence type="ECO:0000256" key="4">
    <source>
        <dbReference type="ARBA" id="ARBA00012229"/>
    </source>
</evidence>
<dbReference type="GO" id="GO:0071949">
    <property type="term" value="F:FAD binding"/>
    <property type="evidence" value="ECO:0007669"/>
    <property type="project" value="TreeGrafter"/>
</dbReference>
<keyword evidence="13" id="KW-0520">NAD</keyword>
<dbReference type="InterPro" id="IPR012292">
    <property type="entry name" value="Globin/Proto"/>
</dbReference>
<keyword evidence="7" id="KW-0285">Flavoprotein</keyword>
<evidence type="ECO:0000259" key="18">
    <source>
        <dbReference type="PROSITE" id="PS01033"/>
    </source>
</evidence>
<dbReference type="GO" id="GO:0008941">
    <property type="term" value="F:nitric oxide dioxygenase NAD(P)H activity"/>
    <property type="evidence" value="ECO:0007669"/>
    <property type="project" value="UniProtKB-EC"/>
</dbReference>
<dbReference type="SUPFAM" id="SSF63380">
    <property type="entry name" value="Riboflavin synthase domain-like"/>
    <property type="match status" value="1"/>
</dbReference>
<dbReference type="Gene3D" id="1.10.490.10">
    <property type="entry name" value="Globins"/>
    <property type="match status" value="1"/>
</dbReference>
<dbReference type="InterPro" id="IPR001433">
    <property type="entry name" value="OxRdtase_FAD/NAD-bd"/>
</dbReference>
<feature type="compositionally biased region" description="Polar residues" evidence="17">
    <location>
        <begin position="1"/>
        <end position="10"/>
    </location>
</feature>
<dbReference type="EMBL" id="JH711798">
    <property type="protein sequence ID" value="EIW51888.1"/>
    <property type="molecule type" value="Genomic_DNA"/>
</dbReference>
<dbReference type="InterPro" id="IPR017927">
    <property type="entry name" value="FAD-bd_FR_type"/>
</dbReference>
<keyword evidence="21" id="KW-1185">Reference proteome</keyword>
<keyword evidence="10" id="KW-0521">NADP</keyword>
<feature type="region of interest" description="Disordered" evidence="17">
    <location>
        <begin position="1"/>
        <end position="20"/>
    </location>
</feature>
<dbReference type="PANTHER" id="PTHR43396:SF3">
    <property type="entry name" value="FLAVOHEMOPROTEIN"/>
    <property type="match status" value="1"/>
</dbReference>
<dbReference type="FunFam" id="3.40.50.80:FF:000010">
    <property type="entry name" value="Flavohemoprotein"/>
    <property type="match status" value="1"/>
</dbReference>
<evidence type="ECO:0000256" key="14">
    <source>
        <dbReference type="ARBA" id="ARBA00048649"/>
    </source>
</evidence>
<evidence type="ECO:0000256" key="3">
    <source>
        <dbReference type="ARBA" id="ARBA00006401"/>
    </source>
</evidence>
<evidence type="ECO:0000313" key="20">
    <source>
        <dbReference type="EMBL" id="EIW51888.1"/>
    </source>
</evidence>
<protein>
    <recommendedName>
        <fullName evidence="4">nitric oxide dioxygenase</fullName>
        <ecNumber evidence="4">1.14.12.17</ecNumber>
    </recommendedName>
</protein>
<dbReference type="OrthoDB" id="436496at2759"/>
<dbReference type="GO" id="GO:0020037">
    <property type="term" value="F:heme binding"/>
    <property type="evidence" value="ECO:0007669"/>
    <property type="project" value="InterPro"/>
</dbReference>
<dbReference type="KEGG" id="tvs:TRAVEDRAFT_136661"/>
<dbReference type="NCBIfam" id="NF009805">
    <property type="entry name" value="PRK13289.1"/>
    <property type="match status" value="1"/>
</dbReference>
<dbReference type="FunFam" id="1.10.490.10:FF:000003">
    <property type="entry name" value="Flavohemoprotein"/>
    <property type="match status" value="1"/>
</dbReference>
<keyword evidence="11" id="KW-0560">Oxidoreductase</keyword>
<accession>R7S788</accession>
<dbReference type="InterPro" id="IPR000971">
    <property type="entry name" value="Globin"/>
</dbReference>
<dbReference type="OMA" id="KLERMCN"/>
<dbReference type="InterPro" id="IPR009050">
    <property type="entry name" value="Globin-like_sf"/>
</dbReference>
<dbReference type="SUPFAM" id="SSF46458">
    <property type="entry name" value="Globin-like"/>
    <property type="match status" value="1"/>
</dbReference>
<dbReference type="Pfam" id="PF00175">
    <property type="entry name" value="NAD_binding_1"/>
    <property type="match status" value="1"/>
</dbReference>
<dbReference type="InterPro" id="IPR017938">
    <property type="entry name" value="Riboflavin_synthase-like_b-brl"/>
</dbReference>
<dbReference type="FunFam" id="2.40.30.10:FF:000034">
    <property type="entry name" value="Flavohemoprotein"/>
    <property type="match status" value="1"/>
</dbReference>
<evidence type="ECO:0000256" key="16">
    <source>
        <dbReference type="ARBA" id="ARBA00056398"/>
    </source>
</evidence>
<dbReference type="RefSeq" id="XP_008045415.1">
    <property type="nucleotide sequence ID" value="XM_008047224.1"/>
</dbReference>
<evidence type="ECO:0000256" key="5">
    <source>
        <dbReference type="ARBA" id="ARBA00022575"/>
    </source>
</evidence>
<dbReference type="CDD" id="cd06184">
    <property type="entry name" value="flavohem_like_fad_nad_binding"/>
    <property type="match status" value="1"/>
</dbReference>
<comment type="function">
    <text evidence="16">In the presence of oxygen and NADH, it has NADH oxidase activity, which leads to the generation of superoxide and H(2)O(2). Under anaerobic conditions, it also exhibits nitric oxide reductase and FAD reductase activities. However, all these reactions are much lower than NOD activity.</text>
</comment>
<dbReference type="AlphaFoldDB" id="R7S788"/>
<evidence type="ECO:0000313" key="21">
    <source>
        <dbReference type="Proteomes" id="UP000054317"/>
    </source>
</evidence>
<comment type="cofactor">
    <cofactor evidence="1">
        <name>heme b</name>
        <dbReference type="ChEBI" id="CHEBI:60344"/>
    </cofactor>
</comment>
<keyword evidence="9" id="KW-0274">FAD</keyword>
<keyword evidence="6" id="KW-0349">Heme</keyword>
<dbReference type="GO" id="GO:0019825">
    <property type="term" value="F:oxygen binding"/>
    <property type="evidence" value="ECO:0007669"/>
    <property type="project" value="InterPro"/>
</dbReference>
<evidence type="ECO:0000256" key="11">
    <source>
        <dbReference type="ARBA" id="ARBA00023002"/>
    </source>
</evidence>
<name>R7S788_TRAVS</name>
<comment type="cofactor">
    <cofactor evidence="2">
        <name>FAD</name>
        <dbReference type="ChEBI" id="CHEBI:57692"/>
    </cofactor>
</comment>
<evidence type="ECO:0000256" key="17">
    <source>
        <dbReference type="SAM" id="MobiDB-lite"/>
    </source>
</evidence>
<dbReference type="Proteomes" id="UP000054317">
    <property type="component" value="Unassembled WGS sequence"/>
</dbReference>
<dbReference type="PROSITE" id="PS01033">
    <property type="entry name" value="GLOBIN"/>
    <property type="match status" value="1"/>
</dbReference>
<dbReference type="PANTHER" id="PTHR43396">
    <property type="entry name" value="FLAVOHEMOPROTEIN"/>
    <property type="match status" value="1"/>
</dbReference>
<evidence type="ECO:0000256" key="8">
    <source>
        <dbReference type="ARBA" id="ARBA00022723"/>
    </source>
</evidence>
<evidence type="ECO:0000256" key="6">
    <source>
        <dbReference type="ARBA" id="ARBA00022617"/>
    </source>
</evidence>
<dbReference type="GeneID" id="19408923"/>
<evidence type="ECO:0000256" key="7">
    <source>
        <dbReference type="ARBA" id="ARBA00022630"/>
    </source>
</evidence>